<gene>
    <name evidence="2" type="ORF">HERILL_LOCUS2497</name>
</gene>
<feature type="domain" description="CHK kinase-like" evidence="1">
    <location>
        <begin position="130"/>
        <end position="334"/>
    </location>
</feature>
<dbReference type="PANTHER" id="PTHR11012">
    <property type="entry name" value="PROTEIN KINASE-LIKE DOMAIN-CONTAINING"/>
    <property type="match status" value="1"/>
</dbReference>
<dbReference type="InterPro" id="IPR015897">
    <property type="entry name" value="CHK_kinase-like"/>
</dbReference>
<dbReference type="PANTHER" id="PTHR11012:SF48">
    <property type="entry name" value="CHK KINASE-LIKE DOMAIN-CONTAINING PROTEIN-RELATED"/>
    <property type="match status" value="1"/>
</dbReference>
<protein>
    <recommendedName>
        <fullName evidence="1">CHK kinase-like domain-containing protein</fullName>
    </recommendedName>
</protein>
<dbReference type="EMBL" id="LR899009">
    <property type="protein sequence ID" value="CAD7079276.1"/>
    <property type="molecule type" value="Genomic_DNA"/>
</dbReference>
<dbReference type="Gene3D" id="3.90.1200.10">
    <property type="match status" value="1"/>
</dbReference>
<evidence type="ECO:0000259" key="1">
    <source>
        <dbReference type="SMART" id="SM00587"/>
    </source>
</evidence>
<dbReference type="SUPFAM" id="SSF56112">
    <property type="entry name" value="Protein kinase-like (PK-like)"/>
    <property type="match status" value="1"/>
</dbReference>
<organism evidence="2 3">
    <name type="scientific">Hermetia illucens</name>
    <name type="common">Black soldier fly</name>
    <dbReference type="NCBI Taxonomy" id="343691"/>
    <lineage>
        <taxon>Eukaryota</taxon>
        <taxon>Metazoa</taxon>
        <taxon>Ecdysozoa</taxon>
        <taxon>Arthropoda</taxon>
        <taxon>Hexapoda</taxon>
        <taxon>Insecta</taxon>
        <taxon>Pterygota</taxon>
        <taxon>Neoptera</taxon>
        <taxon>Endopterygota</taxon>
        <taxon>Diptera</taxon>
        <taxon>Brachycera</taxon>
        <taxon>Stratiomyomorpha</taxon>
        <taxon>Stratiomyidae</taxon>
        <taxon>Hermetiinae</taxon>
        <taxon>Hermetia</taxon>
    </lineage>
</organism>
<dbReference type="InterPro" id="IPR011009">
    <property type="entry name" value="Kinase-like_dom_sf"/>
</dbReference>
<proteinExistence type="predicted"/>
<dbReference type="OrthoDB" id="6334212at2759"/>
<evidence type="ECO:0000313" key="3">
    <source>
        <dbReference type="Proteomes" id="UP000594454"/>
    </source>
</evidence>
<keyword evidence="3" id="KW-1185">Reference proteome</keyword>
<dbReference type="SMART" id="SM00587">
    <property type="entry name" value="CHK"/>
    <property type="match status" value="1"/>
</dbReference>
<dbReference type="InParanoid" id="A0A7R8YNH5"/>
<dbReference type="AlphaFoldDB" id="A0A7R8YNH5"/>
<accession>A0A7R8YNH5</accession>
<name>A0A7R8YNH5_HERIL</name>
<sequence>MSNPGEIAISASEVLLIVQRHLLENNEENLEVISHELKPFSATTQGFLSNHRYLCIVLKQKVKDRVIGHQLKFFAKLAPVHSAAFLKYVDDLNVFEKESNNYHWLIPRLENINIGTVFAPKCYLARNDILIFEDLTDSQYRLGNSVGGILDYEHLKLALRTLACMHSASIVLESRTGKSIEEQYPKCTQENCYPEDPNRLRHTFYQLGVETLSAFIPLMPEYMDSPDICKITDRFNELMQKIFSFVRTSTKYRNVFCHGDVYANNLMFRYEESSDQGSVPIDCKLIDYQFSRYAPPALDALCALCNSTTRLFRQNNLNSLLDDYYAVLGSFLANHNINIEDEFPREEFEETAEYFKLAALMESCFFSHISLLPEEIANGICNNSDNFQLFFSDDRISMCVKAFENDSNYRERIRDTLSDIIDNYILNEN</sequence>
<dbReference type="Pfam" id="PF02958">
    <property type="entry name" value="EcKL"/>
    <property type="match status" value="1"/>
</dbReference>
<dbReference type="InterPro" id="IPR004119">
    <property type="entry name" value="EcKL"/>
</dbReference>
<reference evidence="2 3" key="1">
    <citation type="submission" date="2020-11" db="EMBL/GenBank/DDBJ databases">
        <authorList>
            <person name="Wallbank WR R."/>
            <person name="Pardo Diaz C."/>
            <person name="Kozak K."/>
            <person name="Martin S."/>
            <person name="Jiggins C."/>
            <person name="Moest M."/>
            <person name="Warren A I."/>
            <person name="Generalovic N T."/>
            <person name="Byers J.R.P. K."/>
            <person name="Montejo-Kovacevich G."/>
            <person name="Yen C E."/>
        </authorList>
    </citation>
    <scope>NUCLEOTIDE SEQUENCE [LARGE SCALE GENOMIC DNA]</scope>
</reference>
<dbReference type="Proteomes" id="UP000594454">
    <property type="component" value="Chromosome 1"/>
</dbReference>
<evidence type="ECO:0000313" key="2">
    <source>
        <dbReference type="EMBL" id="CAD7079276.1"/>
    </source>
</evidence>